<dbReference type="NCBIfam" id="TIGR01369">
    <property type="entry name" value="CPSaseII_lrg"/>
    <property type="match status" value="1"/>
</dbReference>
<dbReference type="PANTHER" id="PTHR11405:SF53">
    <property type="entry name" value="CARBAMOYL-PHOSPHATE SYNTHASE [AMMONIA], MITOCHONDRIAL"/>
    <property type="match status" value="1"/>
</dbReference>
<dbReference type="GO" id="GO:0046872">
    <property type="term" value="F:metal ion binding"/>
    <property type="evidence" value="ECO:0007669"/>
    <property type="project" value="UniProtKB-KW"/>
</dbReference>
<dbReference type="AlphaFoldDB" id="A0A0C2VYV4"/>
<dbReference type="GO" id="GO:0005737">
    <property type="term" value="C:cytoplasm"/>
    <property type="evidence" value="ECO:0007669"/>
    <property type="project" value="TreeGrafter"/>
</dbReference>
<dbReference type="InterPro" id="IPR006275">
    <property type="entry name" value="CPSase_lsu"/>
</dbReference>
<dbReference type="InterPro" id="IPR058047">
    <property type="entry name" value="CPSase_preATP-grasp"/>
</dbReference>
<evidence type="ECO:0000256" key="13">
    <source>
        <dbReference type="ARBA" id="ARBA00023211"/>
    </source>
</evidence>
<dbReference type="Gene3D" id="3.30.470.20">
    <property type="entry name" value="ATP-grasp fold, B domain"/>
    <property type="match status" value="2"/>
</dbReference>
<dbReference type="Pfam" id="PF02787">
    <property type="entry name" value="CPSase_L_D3"/>
    <property type="match status" value="1"/>
</dbReference>
<evidence type="ECO:0000256" key="9">
    <source>
        <dbReference type="ARBA" id="ARBA00022741"/>
    </source>
</evidence>
<comment type="caution">
    <text evidence="18">The sequence shown here is derived from an EMBL/GenBank/DDBJ whole genome shotgun (WGS) entry which is preliminary data.</text>
</comment>
<dbReference type="Pfam" id="PF02786">
    <property type="entry name" value="CPSase_L_D2"/>
    <property type="match status" value="2"/>
</dbReference>
<evidence type="ECO:0000256" key="5">
    <source>
        <dbReference type="ARBA" id="ARBA00022598"/>
    </source>
</evidence>
<dbReference type="SMART" id="SM01096">
    <property type="entry name" value="CPSase_L_D3"/>
    <property type="match status" value="1"/>
</dbReference>
<accession>A0A0C2VYV4</accession>
<evidence type="ECO:0000256" key="10">
    <source>
        <dbReference type="ARBA" id="ARBA00022840"/>
    </source>
</evidence>
<dbReference type="PROSITE" id="PS00866">
    <property type="entry name" value="CPSASE_1"/>
    <property type="match status" value="2"/>
</dbReference>
<dbReference type="GO" id="GO:0004087">
    <property type="term" value="F:carbamoyl-phosphate synthase (ammonia) activity"/>
    <property type="evidence" value="ECO:0007669"/>
    <property type="project" value="UniProtKB-EC"/>
</dbReference>
<keyword evidence="5 18" id="KW-0436">Ligase</keyword>
<keyword evidence="4" id="KW-0055">Arginine biosynthesis</keyword>
<proteinExistence type="inferred from homology"/>
<evidence type="ECO:0000256" key="7">
    <source>
        <dbReference type="ARBA" id="ARBA00022723"/>
    </source>
</evidence>
<evidence type="ECO:0000256" key="4">
    <source>
        <dbReference type="ARBA" id="ARBA00022571"/>
    </source>
</evidence>
<protein>
    <submittedName>
        <fullName evidence="18">Carbamoyl phosphate synthase large subunit</fullName>
        <ecNumber evidence="18">6.3.5.5</ecNumber>
    </submittedName>
</protein>
<dbReference type="SUPFAM" id="SSF52440">
    <property type="entry name" value="PreATP-grasp domain"/>
    <property type="match status" value="2"/>
</dbReference>
<dbReference type="SUPFAM" id="SSF56059">
    <property type="entry name" value="Glutathione synthetase ATP-binding domain-like"/>
    <property type="match status" value="2"/>
</dbReference>
<evidence type="ECO:0000256" key="16">
    <source>
        <dbReference type="PROSITE-ProRule" id="PRU00409"/>
    </source>
</evidence>
<evidence type="ECO:0000256" key="6">
    <source>
        <dbReference type="ARBA" id="ARBA00022605"/>
    </source>
</evidence>
<dbReference type="InterPro" id="IPR016185">
    <property type="entry name" value="PreATP-grasp_dom_sf"/>
</dbReference>
<keyword evidence="11" id="KW-0460">Magnesium</keyword>
<evidence type="ECO:0000256" key="3">
    <source>
        <dbReference type="ARBA" id="ARBA00009799"/>
    </source>
</evidence>
<evidence type="ECO:0000256" key="11">
    <source>
        <dbReference type="ARBA" id="ARBA00022842"/>
    </source>
</evidence>
<dbReference type="PROSITE" id="PS50975">
    <property type="entry name" value="ATP_GRASP"/>
    <property type="match status" value="2"/>
</dbReference>
<gene>
    <name evidence="18" type="ORF">KP78_10340</name>
</gene>
<comment type="catalytic activity">
    <reaction evidence="15">
        <text>hydrogencarbonate + L-glutamine + 2 ATP + H2O = carbamoyl phosphate + L-glutamate + 2 ADP + phosphate + 2 H(+)</text>
        <dbReference type="Rhea" id="RHEA:18633"/>
        <dbReference type="ChEBI" id="CHEBI:15377"/>
        <dbReference type="ChEBI" id="CHEBI:15378"/>
        <dbReference type="ChEBI" id="CHEBI:17544"/>
        <dbReference type="ChEBI" id="CHEBI:29985"/>
        <dbReference type="ChEBI" id="CHEBI:30616"/>
        <dbReference type="ChEBI" id="CHEBI:43474"/>
        <dbReference type="ChEBI" id="CHEBI:58228"/>
        <dbReference type="ChEBI" id="CHEBI:58359"/>
        <dbReference type="ChEBI" id="CHEBI:456216"/>
        <dbReference type="EC" id="6.3.5.5"/>
    </reaction>
</comment>
<dbReference type="Pfam" id="PF25596">
    <property type="entry name" value="CPSase_L_D1"/>
    <property type="match status" value="2"/>
</dbReference>
<dbReference type="GO" id="GO:0006221">
    <property type="term" value="P:pyrimidine nucleotide biosynthetic process"/>
    <property type="evidence" value="ECO:0007669"/>
    <property type="project" value="UniProtKB-KW"/>
</dbReference>
<dbReference type="InterPro" id="IPR005479">
    <property type="entry name" value="CPAse_ATP-bd"/>
</dbReference>
<evidence type="ECO:0000313" key="18">
    <source>
        <dbReference type="EMBL" id="KIL49566.1"/>
    </source>
</evidence>
<keyword evidence="8" id="KW-0677">Repeat</keyword>
<keyword evidence="9 16" id="KW-0547">Nucleotide-binding</keyword>
<evidence type="ECO:0000313" key="19">
    <source>
        <dbReference type="Proteomes" id="UP000031938"/>
    </source>
</evidence>
<dbReference type="NCBIfam" id="NF003671">
    <property type="entry name" value="PRK05294.1"/>
    <property type="match status" value="1"/>
</dbReference>
<dbReference type="FunFam" id="3.40.50.20:FF:000001">
    <property type="entry name" value="Carbamoyl-phosphate synthase large chain"/>
    <property type="match status" value="2"/>
</dbReference>
<evidence type="ECO:0000256" key="14">
    <source>
        <dbReference type="ARBA" id="ARBA00047359"/>
    </source>
</evidence>
<dbReference type="GO" id="GO:0006541">
    <property type="term" value="P:glutamine metabolic process"/>
    <property type="evidence" value="ECO:0007669"/>
    <property type="project" value="TreeGrafter"/>
</dbReference>
<evidence type="ECO:0000256" key="15">
    <source>
        <dbReference type="ARBA" id="ARBA00048816"/>
    </source>
</evidence>
<dbReference type="SUPFAM" id="SSF48108">
    <property type="entry name" value="Carbamoyl phosphate synthetase, large subunit connection domain"/>
    <property type="match status" value="1"/>
</dbReference>
<comment type="catalytic activity">
    <reaction evidence="14">
        <text>hydrogencarbonate + NH4(+) + 2 ATP = carbamoyl phosphate + 2 ADP + phosphate + 2 H(+)</text>
        <dbReference type="Rhea" id="RHEA:18029"/>
        <dbReference type="ChEBI" id="CHEBI:15378"/>
        <dbReference type="ChEBI" id="CHEBI:17544"/>
        <dbReference type="ChEBI" id="CHEBI:28938"/>
        <dbReference type="ChEBI" id="CHEBI:30616"/>
        <dbReference type="ChEBI" id="CHEBI:43474"/>
        <dbReference type="ChEBI" id="CHEBI:58228"/>
        <dbReference type="ChEBI" id="CHEBI:456216"/>
        <dbReference type="EC" id="6.3.4.16"/>
    </reaction>
</comment>
<dbReference type="GO" id="GO:0005524">
    <property type="term" value="F:ATP binding"/>
    <property type="evidence" value="ECO:0007669"/>
    <property type="project" value="UniProtKB-UniRule"/>
</dbReference>
<dbReference type="PROSITE" id="PS00867">
    <property type="entry name" value="CPSASE_2"/>
    <property type="match status" value="2"/>
</dbReference>
<evidence type="ECO:0000256" key="12">
    <source>
        <dbReference type="ARBA" id="ARBA00022975"/>
    </source>
</evidence>
<dbReference type="InterPro" id="IPR005483">
    <property type="entry name" value="CPSase_dom"/>
</dbReference>
<reference evidence="18 19" key="1">
    <citation type="submission" date="2015-01" db="EMBL/GenBank/DDBJ databases">
        <title>Genome sequencing of Jeotgalibacillus soli.</title>
        <authorList>
            <person name="Goh K.M."/>
            <person name="Chan K.-G."/>
            <person name="Yaakop A.S."/>
            <person name="Ee R."/>
            <person name="Gan H.M."/>
            <person name="Chan C.S."/>
        </authorList>
    </citation>
    <scope>NUCLEOTIDE SEQUENCE [LARGE SCALE GENOMIC DNA]</scope>
    <source>
        <strain evidence="18 19">P9</strain>
    </source>
</reference>
<feature type="domain" description="ATP-grasp" evidence="17">
    <location>
        <begin position="675"/>
        <end position="862"/>
    </location>
</feature>
<dbReference type="RefSeq" id="WP_041086795.1">
    <property type="nucleotide sequence ID" value="NZ_JXRP01000009.1"/>
</dbReference>
<evidence type="ECO:0000256" key="8">
    <source>
        <dbReference type="ARBA" id="ARBA00022737"/>
    </source>
</evidence>
<dbReference type="Gene3D" id="3.40.50.20">
    <property type="match status" value="2"/>
</dbReference>
<name>A0A0C2VYV4_9BACL</name>
<dbReference type="NCBIfam" id="NF009455">
    <property type="entry name" value="PRK12815.1"/>
    <property type="match status" value="1"/>
</dbReference>
<dbReference type="GO" id="GO:0006526">
    <property type="term" value="P:L-arginine biosynthetic process"/>
    <property type="evidence" value="ECO:0007669"/>
    <property type="project" value="UniProtKB-KW"/>
</dbReference>
<organism evidence="18 19">
    <name type="scientific">Jeotgalibacillus soli</name>
    <dbReference type="NCBI Taxonomy" id="889306"/>
    <lineage>
        <taxon>Bacteria</taxon>
        <taxon>Bacillati</taxon>
        <taxon>Bacillota</taxon>
        <taxon>Bacilli</taxon>
        <taxon>Bacillales</taxon>
        <taxon>Caryophanaceae</taxon>
        <taxon>Jeotgalibacillus</taxon>
    </lineage>
</organism>
<evidence type="ECO:0000256" key="1">
    <source>
        <dbReference type="ARBA" id="ARBA00001936"/>
    </source>
</evidence>
<keyword evidence="19" id="KW-1185">Reference proteome</keyword>
<evidence type="ECO:0000256" key="2">
    <source>
        <dbReference type="ARBA" id="ARBA00005077"/>
    </source>
</evidence>
<dbReference type="InterPro" id="IPR013815">
    <property type="entry name" value="ATP_grasp_subdomain_1"/>
</dbReference>
<keyword evidence="12" id="KW-0665">Pyrimidine biosynthesis</keyword>
<keyword evidence="6" id="KW-0028">Amino-acid biosynthesis</keyword>
<dbReference type="PATRIC" id="fig|889306.3.peg.1039"/>
<comment type="cofactor">
    <cofactor evidence="1">
        <name>Mn(2+)</name>
        <dbReference type="ChEBI" id="CHEBI:29035"/>
    </cofactor>
</comment>
<dbReference type="Proteomes" id="UP000031938">
    <property type="component" value="Unassembled WGS sequence"/>
</dbReference>
<dbReference type="Gene3D" id="3.30.1490.20">
    <property type="entry name" value="ATP-grasp fold, A domain"/>
    <property type="match status" value="1"/>
</dbReference>
<keyword evidence="10 16" id="KW-0067">ATP-binding</keyword>
<dbReference type="FunFam" id="1.10.1030.10:FF:000002">
    <property type="entry name" value="Carbamoyl-phosphate synthase large chain"/>
    <property type="match status" value="1"/>
</dbReference>
<evidence type="ECO:0000259" key="17">
    <source>
        <dbReference type="PROSITE" id="PS50975"/>
    </source>
</evidence>
<feature type="domain" description="ATP-grasp" evidence="17">
    <location>
        <begin position="133"/>
        <end position="327"/>
    </location>
</feature>
<dbReference type="EC" id="6.3.5.5" evidence="18"/>
<sequence length="1033" mass="113773">MPKQTNIKKVLVIGSGAIVIGQAAEFDYSGTQACVSLKEEGIQVVLVNNNPATIMTDQSMADTVYFEPLTVKSLTSIIEKERPDGLLATVGGQTGLNLAMALSDEGILTQYNVKLLGTNIDSIRQAEDRDAFRALMQELNEPVPESDIIYSVEKALAFASQTGYPLIVRPAYTLGGFGGGIAPDEATYVSLVKQGLSASPINQCLVEKSIAGYKELEYEVMRDAYGTCITICNMENMDPVGIHTGDSIVVAPSQTLNDKEYHMLRTASIKIIEALGIVGGCNIQFALHPETSDYFLIEVNPRVSRSSALASKATGYPIAKIAAKLAIGYALYELKNPVTGTTYASFEPALDYVTVKIPRWPFDKFPEANRILGTQMKATGEVMAIERSMESAFQKAIRSLDIKVNGLRLPALSSYSLAELYELVQKADDRRLFVLFELFHRGEELMTLHEMTGISPYFLTVLAHLTTTKKQLSELTWTEVTKEKLHEAKRLGFSDKDLAVLWSIPEQHVHKQRKEWGIVPVYRMVDTCAAEFEAQTNYYYSTWNGTSDKKQSSNKKKVAVIGSGPIRIGQGIEFDYCCVHSVMAAQSLGYEAILINNNPETVSTDYEIADSLYFEPLTAEDILNVLEFEGIDQVLVQFGGQTSINVAKSLEEAGIKILGSSSDILDQMEDRDRFYSFLHKVGLPVIPGFTAYQQAEVIQTAGEIGYPVLLRPSYVIGGSGMVILTSEQELEAYIETSTIEYPVLVDRFIHGKEVEVDVLSDGTNVWISAIFEHIEGTGVHSGDSISITPPIALSESMIERVKEVTTHIAQNMDYVGLFNIQFVCQQDQLFVIEINPRASRTAPISSKVTNVPLVQHATALSLGVPFASLDIKGHYNQQPYTTVKAPVFSNIKLPDLSPVLSPVMTSTGEVIGVHEDPAVAMHQALVGASQALPDIWHNQGSIFIDQNSVAQIDLKSWEKHGFSIFTSADHEFEAWMTQPAKQIYINLQPDSEAMQAKQAAINRLHVWTRLETVEAYQGTIGQEVPLYTKGVLT</sequence>
<dbReference type="GO" id="GO:0004088">
    <property type="term" value="F:carbamoyl-phosphate synthase (glutamine-hydrolyzing) activity"/>
    <property type="evidence" value="ECO:0007669"/>
    <property type="project" value="UniProtKB-EC"/>
</dbReference>
<dbReference type="EMBL" id="JXRP01000009">
    <property type="protein sequence ID" value="KIL49566.1"/>
    <property type="molecule type" value="Genomic_DNA"/>
</dbReference>
<comment type="similarity">
    <text evidence="3">Belongs to the CarB family.</text>
</comment>
<keyword evidence="7" id="KW-0479">Metal-binding</keyword>
<dbReference type="PRINTS" id="PR00098">
    <property type="entry name" value="CPSASE"/>
</dbReference>
<dbReference type="PANTHER" id="PTHR11405">
    <property type="entry name" value="CARBAMOYLTRANSFERASE FAMILY MEMBER"/>
    <property type="match status" value="1"/>
</dbReference>
<comment type="pathway">
    <text evidence="2">Amino-acid biosynthesis; L-arginine biosynthesis; carbamoyl phosphate from bicarbonate: step 1/1.</text>
</comment>
<dbReference type="OrthoDB" id="9804197at2"/>
<dbReference type="InterPro" id="IPR036897">
    <property type="entry name" value="CarbamoylP_synth_lsu_oligo_sf"/>
</dbReference>
<dbReference type="FunFam" id="3.30.470.20:FF:000001">
    <property type="entry name" value="Carbamoyl-phosphate synthase large chain"/>
    <property type="match status" value="1"/>
</dbReference>
<dbReference type="InterPro" id="IPR011761">
    <property type="entry name" value="ATP-grasp"/>
</dbReference>
<dbReference type="Gene3D" id="1.10.1030.10">
    <property type="entry name" value="Carbamoyl-phosphate synthetase, large subunit oligomerisation domain"/>
    <property type="match status" value="1"/>
</dbReference>
<keyword evidence="13" id="KW-0464">Manganese</keyword>
<dbReference type="InterPro" id="IPR005480">
    <property type="entry name" value="CPSase_lsu_oligo"/>
</dbReference>
<dbReference type="FunFam" id="3.30.470.20:FF:000026">
    <property type="entry name" value="Carbamoyl-phosphate synthase large chain"/>
    <property type="match status" value="1"/>
</dbReference>
<dbReference type="STRING" id="889306.KP78_10340"/>